<dbReference type="SMART" id="SM00145">
    <property type="entry name" value="PI3Ka"/>
    <property type="match status" value="1"/>
</dbReference>
<dbReference type="InterPro" id="IPR000403">
    <property type="entry name" value="PI3/4_kinase_cat_dom"/>
</dbReference>
<dbReference type="GO" id="GO:0000407">
    <property type="term" value="C:phagophore assembly site"/>
    <property type="evidence" value="ECO:0007669"/>
    <property type="project" value="EnsemblFungi"/>
</dbReference>
<dbReference type="Gene3D" id="1.25.40.70">
    <property type="entry name" value="Phosphatidylinositol 3-kinase, accessory domain (PIK)"/>
    <property type="match status" value="1"/>
</dbReference>
<name>M7NIG3_PNEMU</name>
<dbReference type="GO" id="GO:0032968">
    <property type="term" value="P:positive regulation of transcription elongation by RNA polymerase II"/>
    <property type="evidence" value="ECO:0007669"/>
    <property type="project" value="EnsemblFungi"/>
</dbReference>
<dbReference type="GeneID" id="19896890"/>
<dbReference type="InterPro" id="IPR002420">
    <property type="entry name" value="PI3K-type_C2_dom"/>
</dbReference>
<evidence type="ECO:0000313" key="11">
    <source>
        <dbReference type="EMBL" id="EMR08363.1"/>
    </source>
</evidence>
<evidence type="ECO:0000256" key="7">
    <source>
        <dbReference type="PIRNR" id="PIRNR000587"/>
    </source>
</evidence>
<dbReference type="Gene3D" id="2.60.40.150">
    <property type="entry name" value="C2 domain"/>
    <property type="match status" value="1"/>
</dbReference>
<dbReference type="SUPFAM" id="SSF49562">
    <property type="entry name" value="C2 domain (Calcium/lipid-binding domain, CaLB)"/>
    <property type="match status" value="1"/>
</dbReference>
<dbReference type="InterPro" id="IPR042236">
    <property type="entry name" value="PI3K_accessory_sf"/>
</dbReference>
<comment type="catalytic activity">
    <reaction evidence="6">
        <text>a 1,2-diacyl-sn-glycero-3-phospho-(1D-myo-inositol) + ATP = a 1,2-diacyl-sn-glycero-3-phospho-(1D-myo-inositol-3-phosphate) + ADP + H(+)</text>
        <dbReference type="Rhea" id="RHEA:12709"/>
        <dbReference type="ChEBI" id="CHEBI:15378"/>
        <dbReference type="ChEBI" id="CHEBI:30616"/>
        <dbReference type="ChEBI" id="CHEBI:57880"/>
        <dbReference type="ChEBI" id="CHEBI:58088"/>
        <dbReference type="ChEBI" id="CHEBI:456216"/>
        <dbReference type="EC" id="2.7.1.137"/>
    </reaction>
    <physiologicalReaction direction="left-to-right" evidence="6">
        <dbReference type="Rhea" id="RHEA:12710"/>
    </physiologicalReaction>
</comment>
<dbReference type="GO" id="GO:0000329">
    <property type="term" value="C:fungal-type vacuole membrane"/>
    <property type="evidence" value="ECO:0007669"/>
    <property type="project" value="EnsemblFungi"/>
</dbReference>
<dbReference type="InterPro" id="IPR015433">
    <property type="entry name" value="PI3/4_kinase"/>
</dbReference>
<evidence type="ECO:0000256" key="3">
    <source>
        <dbReference type="ARBA" id="ARBA00022741"/>
    </source>
</evidence>
<dbReference type="PIRSF" id="PIRSF000587">
    <property type="entry name" value="PI3K_Vps34"/>
    <property type="match status" value="1"/>
</dbReference>
<dbReference type="HOGENOM" id="CLU_004869_0_0_1"/>
<dbReference type="eggNOG" id="KOG0906">
    <property type="taxonomic scope" value="Eukaryota"/>
</dbReference>
<feature type="domain" description="PIK helical" evidence="9">
    <location>
        <begin position="277"/>
        <end position="461"/>
    </location>
</feature>
<dbReference type="OMA" id="LHKFAQY"/>
<dbReference type="GO" id="GO:0071561">
    <property type="term" value="C:nucleus-vacuole junction"/>
    <property type="evidence" value="ECO:0007669"/>
    <property type="project" value="EnsemblFungi"/>
</dbReference>
<evidence type="ECO:0000256" key="6">
    <source>
        <dbReference type="ARBA" id="ARBA00023985"/>
    </source>
</evidence>
<dbReference type="GO" id="GO:0005524">
    <property type="term" value="F:ATP binding"/>
    <property type="evidence" value="ECO:0007669"/>
    <property type="project" value="UniProtKB-UniRule"/>
</dbReference>
<dbReference type="InterPro" id="IPR008290">
    <property type="entry name" value="PI3K_Vps34"/>
</dbReference>
<evidence type="ECO:0000256" key="5">
    <source>
        <dbReference type="ARBA" id="ARBA00022840"/>
    </source>
</evidence>
<dbReference type="GO" id="GO:0006897">
    <property type="term" value="P:endocytosis"/>
    <property type="evidence" value="ECO:0007669"/>
    <property type="project" value="TreeGrafter"/>
</dbReference>
<dbReference type="SUPFAM" id="SSF48371">
    <property type="entry name" value="ARM repeat"/>
    <property type="match status" value="1"/>
</dbReference>
<dbReference type="VEuPathDB" id="FungiDB:PNEG_03203"/>
<evidence type="ECO:0000259" key="9">
    <source>
        <dbReference type="PROSITE" id="PS51545"/>
    </source>
</evidence>
<sequence length="834" mass="96041">MGNSTYSFCTSSQLHFPIHIKIGTIEGNLSAIFNTIDYLKNQNENIKDFFPDLFVTVQLYSDNKALTLPSRTRYKNFKYKKIWNEWLSFPLNYSDLPLNAQFAIVINDAYGSKLNKPFASTTVKLFSPDKTLKMGLQKLNLFIGIPADGNNNSCTSNDISFQNEMNHLEMLVKKYEAGDIQKVKWLDNLAFHQIEKIQQKHLDKLESLVLCIDFPQFDFPILFSEYEYPATLAFSFNEKPSSSKLILTPPDPELFRENLIETKYRCLIRSHKNGPLDRELKPNSNIRDQLNIIMTFPPTQELTSEEKDLIWKFRFYLTRDKRALAKFLKAVVWTDVVEVKQAHDLLRLWTEIDIDDALELLGPGFRDDIVRGYAVDRLRKADDEDLMLYLLQLVQALRFENPILEISKINNYPSSLAYFLIERAIKNEVLGINFYWYLMVECEDKTGGKLFSEIAYQFMANLMEVPNGLMRQNILKRQAELLASLLFISKEVRSIKESRPKKIERLRYYLSNPDNRLIKFEPLSLPLDPSISVVGIIPAESTVFKSSLLPLLICFKTTTGSLYPIIFKNGDDLRQDQLVIQMVSLMDKLLRNENLDLKLTPYKILATGVNHGAVQFIQSKSLMSCLTEYHGSILAYFRSNSPDNSSELGVKAEVMDTYVKSCAGYCVITYLLGVGDRHLDNLLLCPDGMIFNIFIFSYNIIGHFFHADFGFILGRDPKPFSPAMKLCKEMVEGMGGASSSYYSQFKSYCYTAFITLRKSANLIINLFALMLESNISDIKFEPDKSVLKVKERFCLEMTDEEAIKYFQQLINDSVSAFFPVLIDRVHNIAQYWRS</sequence>
<dbReference type="InterPro" id="IPR001263">
    <property type="entry name" value="PI3K_accessory_dom"/>
</dbReference>
<dbReference type="GO" id="GO:0005777">
    <property type="term" value="C:peroxisome"/>
    <property type="evidence" value="ECO:0007669"/>
    <property type="project" value="EnsemblFungi"/>
</dbReference>
<dbReference type="OrthoDB" id="67688at2759"/>
<dbReference type="CDD" id="cd00870">
    <property type="entry name" value="PI3Ka_III"/>
    <property type="match status" value="1"/>
</dbReference>
<dbReference type="EC" id="2.7.1.137" evidence="7"/>
<dbReference type="SMART" id="SM00146">
    <property type="entry name" value="PI3Kc"/>
    <property type="match status" value="1"/>
</dbReference>
<comment type="caution">
    <text evidence="11">The sequence shown here is derived from an EMBL/GenBank/DDBJ whole genome shotgun (WGS) entry which is preliminary data.</text>
</comment>
<dbReference type="GO" id="GO:0016303">
    <property type="term" value="F:1-phosphatidylinositol-3-kinase activity"/>
    <property type="evidence" value="ECO:0007669"/>
    <property type="project" value="UniProtKB-UniRule"/>
</dbReference>
<dbReference type="PROSITE" id="PS50290">
    <property type="entry name" value="PI3_4_KINASE_3"/>
    <property type="match status" value="1"/>
</dbReference>
<dbReference type="InterPro" id="IPR018936">
    <property type="entry name" value="PI3/4_kinase_CS"/>
</dbReference>
<dbReference type="InterPro" id="IPR035892">
    <property type="entry name" value="C2_domain_sf"/>
</dbReference>
<keyword evidence="2 7" id="KW-0808">Transferase</keyword>
<dbReference type="SMART" id="SM00142">
    <property type="entry name" value="PI3K_C2"/>
    <property type="match status" value="1"/>
</dbReference>
<dbReference type="Pfam" id="PF00454">
    <property type="entry name" value="PI3_PI4_kinase"/>
    <property type="match status" value="1"/>
</dbReference>
<dbReference type="GO" id="GO:0034271">
    <property type="term" value="C:phosphatidylinositol 3-kinase complex, class III, type I"/>
    <property type="evidence" value="ECO:0007669"/>
    <property type="project" value="EnsemblFungi"/>
</dbReference>
<feature type="domain" description="C2 PI3K-type" evidence="10">
    <location>
        <begin position="25"/>
        <end position="181"/>
    </location>
</feature>
<dbReference type="GO" id="GO:0005768">
    <property type="term" value="C:endosome"/>
    <property type="evidence" value="ECO:0007669"/>
    <property type="project" value="EnsemblFungi"/>
</dbReference>
<dbReference type="Proteomes" id="UP000011958">
    <property type="component" value="Unassembled WGS sequence"/>
</dbReference>
<dbReference type="PROSITE" id="PS51547">
    <property type="entry name" value="C2_PI3K"/>
    <property type="match status" value="1"/>
</dbReference>
<dbReference type="STRING" id="1069680.M7NIG3"/>
<dbReference type="InterPro" id="IPR016024">
    <property type="entry name" value="ARM-type_fold"/>
</dbReference>
<dbReference type="PANTHER" id="PTHR10048">
    <property type="entry name" value="PHOSPHATIDYLINOSITOL KINASE"/>
    <property type="match status" value="1"/>
</dbReference>
<dbReference type="PROSITE" id="PS00916">
    <property type="entry name" value="PI3_4_KINASE_2"/>
    <property type="match status" value="1"/>
</dbReference>
<dbReference type="PANTHER" id="PTHR10048:SF7">
    <property type="entry name" value="PHOSPHATIDYLINOSITOL 3-KINASE CATALYTIC SUBUNIT TYPE 3"/>
    <property type="match status" value="1"/>
</dbReference>
<dbReference type="GO" id="GO:0051365">
    <property type="term" value="P:cellular response to potassium ion starvation"/>
    <property type="evidence" value="ECO:0007669"/>
    <property type="project" value="EnsemblFungi"/>
</dbReference>
<comment type="similarity">
    <text evidence="1">Belongs to the PI3/PI4-kinase family. Type III PI4K subfamily.</text>
</comment>
<dbReference type="Gene3D" id="1.10.1070.11">
    <property type="entry name" value="Phosphatidylinositol 3-/4-kinase, catalytic domain"/>
    <property type="match status" value="1"/>
</dbReference>
<dbReference type="AlphaFoldDB" id="M7NIG3"/>
<keyword evidence="3 7" id="KW-0547">Nucleotide-binding</keyword>
<keyword evidence="12" id="KW-1185">Reference proteome</keyword>
<dbReference type="Pfam" id="PF00792">
    <property type="entry name" value="PI3K_C2"/>
    <property type="match status" value="1"/>
</dbReference>
<dbReference type="CDD" id="cd08397">
    <property type="entry name" value="C2_PI3K_class_III"/>
    <property type="match status" value="1"/>
</dbReference>
<dbReference type="GO" id="GO:0000045">
    <property type="term" value="P:autophagosome assembly"/>
    <property type="evidence" value="ECO:0007669"/>
    <property type="project" value="TreeGrafter"/>
</dbReference>
<dbReference type="InterPro" id="IPR057756">
    <property type="entry name" value="PI3-kinase_type3/VPS34_cat"/>
</dbReference>
<evidence type="ECO:0000259" key="8">
    <source>
        <dbReference type="PROSITE" id="PS50290"/>
    </source>
</evidence>
<dbReference type="InterPro" id="IPR036940">
    <property type="entry name" value="PI3/4_kinase_cat_sf"/>
</dbReference>
<protein>
    <recommendedName>
        <fullName evidence="7">Phosphatidylinositol 3-kinase VPS34</fullName>
        <ecNumber evidence="7">2.7.1.137</ecNumber>
    </recommendedName>
</protein>
<dbReference type="RefSeq" id="XP_007875266.1">
    <property type="nucleotide sequence ID" value="XM_007877075.1"/>
</dbReference>
<accession>M7NIG3</accession>
<dbReference type="GO" id="GO:0048015">
    <property type="term" value="P:phosphatidylinositol-mediated signaling"/>
    <property type="evidence" value="ECO:0007669"/>
    <property type="project" value="TreeGrafter"/>
</dbReference>
<organism evidence="11 12">
    <name type="scientific">Pneumocystis murina (strain B123)</name>
    <name type="common">Mouse pneumocystis pneumonia agent</name>
    <name type="synonym">Pneumocystis carinii f. sp. muris</name>
    <dbReference type="NCBI Taxonomy" id="1069680"/>
    <lineage>
        <taxon>Eukaryota</taxon>
        <taxon>Fungi</taxon>
        <taxon>Dikarya</taxon>
        <taxon>Ascomycota</taxon>
        <taxon>Taphrinomycotina</taxon>
        <taxon>Pneumocystomycetes</taxon>
        <taxon>Pneumocystaceae</taxon>
        <taxon>Pneumocystis</taxon>
    </lineage>
</organism>
<dbReference type="InterPro" id="IPR011009">
    <property type="entry name" value="Kinase-like_dom_sf"/>
</dbReference>
<dbReference type="CDD" id="cd00896">
    <property type="entry name" value="PI3Kc_III"/>
    <property type="match status" value="1"/>
</dbReference>
<dbReference type="FunFam" id="3.30.1010.10:FF:000002">
    <property type="entry name" value="Phosphatidylinositol 3-kinase catalytic subunit type 3"/>
    <property type="match status" value="1"/>
</dbReference>
<dbReference type="GO" id="GO:0000425">
    <property type="term" value="P:pexophagy"/>
    <property type="evidence" value="ECO:0007669"/>
    <property type="project" value="EnsemblFungi"/>
</dbReference>
<keyword evidence="5 7" id="KW-0067">ATP-binding</keyword>
<keyword evidence="4 7" id="KW-0418">Kinase</keyword>
<dbReference type="FunFam" id="1.25.40.70:FF:000009">
    <property type="entry name" value="Phosphatidylinositol 3-kinase VPS34"/>
    <property type="match status" value="1"/>
</dbReference>
<dbReference type="GO" id="GO:0032120">
    <property type="term" value="P:ascospore-type prospore membrane formation"/>
    <property type="evidence" value="ECO:0007669"/>
    <property type="project" value="EnsemblFungi"/>
</dbReference>
<evidence type="ECO:0000313" key="12">
    <source>
        <dbReference type="Proteomes" id="UP000011958"/>
    </source>
</evidence>
<reference evidence="12" key="1">
    <citation type="journal article" date="2016" name="Nat. Commun.">
        <title>Genome analysis of three Pneumocystis species reveals adaptation mechanisms to life exclusively in mammalian hosts.</title>
        <authorList>
            <person name="Ma L."/>
            <person name="Chen Z."/>
            <person name="Huang D.W."/>
            <person name="Kutty G."/>
            <person name="Ishihara M."/>
            <person name="Wang H."/>
            <person name="Abouelleil A."/>
            <person name="Bishop L."/>
            <person name="Davey E."/>
            <person name="Deng R."/>
            <person name="Deng X."/>
            <person name="Fan L."/>
            <person name="Fantoni G."/>
            <person name="Fitzgerald M."/>
            <person name="Gogineni E."/>
            <person name="Goldberg J.M."/>
            <person name="Handley G."/>
            <person name="Hu X."/>
            <person name="Huber C."/>
            <person name="Jiao X."/>
            <person name="Jones K."/>
            <person name="Levin J.Z."/>
            <person name="Liu Y."/>
            <person name="Macdonald P."/>
            <person name="Melnikov A."/>
            <person name="Raley C."/>
            <person name="Sassi M."/>
            <person name="Sherman B.T."/>
            <person name="Song X."/>
            <person name="Sykes S."/>
            <person name="Tran B."/>
            <person name="Walsh L."/>
            <person name="Xia Y."/>
            <person name="Yang J."/>
            <person name="Young S."/>
            <person name="Zeng Q."/>
            <person name="Zheng X."/>
            <person name="Stephens R."/>
            <person name="Nusbaum C."/>
            <person name="Birren B.W."/>
            <person name="Azadi P."/>
            <person name="Lempicki R.A."/>
            <person name="Cuomo C.A."/>
            <person name="Kovacs J.A."/>
        </authorList>
    </citation>
    <scope>NUCLEOTIDE SEQUENCE [LARGE SCALE GENOMIC DNA]</scope>
    <source>
        <strain evidence="12">B123</strain>
    </source>
</reference>
<proteinExistence type="inferred from homology"/>
<dbReference type="Gene3D" id="3.30.1010.10">
    <property type="entry name" value="Phosphatidylinositol 3-kinase Catalytic Subunit, Chain A, domain 4"/>
    <property type="match status" value="1"/>
</dbReference>
<gene>
    <name evidence="11" type="ORF">PNEG_03203</name>
</gene>
<dbReference type="GO" id="GO:0034272">
    <property type="term" value="C:phosphatidylinositol 3-kinase complex, class III, type II"/>
    <property type="evidence" value="ECO:0007669"/>
    <property type="project" value="EnsemblFungi"/>
</dbReference>
<feature type="domain" description="PI3K/PI4K catalytic" evidence="8">
    <location>
        <begin position="537"/>
        <end position="818"/>
    </location>
</feature>
<evidence type="ECO:0000256" key="2">
    <source>
        <dbReference type="ARBA" id="ARBA00022679"/>
    </source>
</evidence>
<dbReference type="PROSITE" id="PS00915">
    <property type="entry name" value="PI3_4_KINASE_1"/>
    <property type="match status" value="1"/>
</dbReference>
<dbReference type="Pfam" id="PF00613">
    <property type="entry name" value="PI3Ka"/>
    <property type="match status" value="1"/>
</dbReference>
<dbReference type="FunFam" id="1.10.1070.11:FF:000002">
    <property type="entry name" value="Phosphatidylinositol 3-kinase catalytic subunit type 3"/>
    <property type="match status" value="1"/>
</dbReference>
<dbReference type="SUPFAM" id="SSF56112">
    <property type="entry name" value="Protein kinase-like (PK-like)"/>
    <property type="match status" value="1"/>
</dbReference>
<evidence type="ECO:0000259" key="10">
    <source>
        <dbReference type="PROSITE" id="PS51547"/>
    </source>
</evidence>
<dbReference type="PROSITE" id="PS51545">
    <property type="entry name" value="PIK_HELICAL"/>
    <property type="match status" value="1"/>
</dbReference>
<dbReference type="GO" id="GO:0004672">
    <property type="term" value="F:protein kinase activity"/>
    <property type="evidence" value="ECO:0007669"/>
    <property type="project" value="EnsemblFungi"/>
</dbReference>
<evidence type="ECO:0000256" key="4">
    <source>
        <dbReference type="ARBA" id="ARBA00022777"/>
    </source>
</evidence>
<evidence type="ECO:0000256" key="1">
    <source>
        <dbReference type="ARBA" id="ARBA00006209"/>
    </source>
</evidence>
<dbReference type="EMBL" id="AFWA02000010">
    <property type="protein sequence ID" value="EMR08363.1"/>
    <property type="molecule type" value="Genomic_DNA"/>
</dbReference>